<dbReference type="Gene3D" id="3.10.310.50">
    <property type="match status" value="1"/>
</dbReference>
<dbReference type="Pfam" id="PF17175">
    <property type="entry name" value="MOLO1"/>
    <property type="match status" value="1"/>
</dbReference>
<dbReference type="AlphaFoldDB" id="A0AAF3E8E8"/>
<dbReference type="WBParaSite" id="MBELARI_LOCUS102">
    <property type="protein sequence ID" value="MBELARI_LOCUS102"/>
    <property type="gene ID" value="MBELARI_LOCUS102"/>
</dbReference>
<dbReference type="InterPro" id="IPR033438">
    <property type="entry name" value="MOLO1"/>
</dbReference>
<name>A0AAF3E8E8_9BILA</name>
<sequence length="355" mass="39328">MRKIVVLLLAFYTVPIFTQYTSQTYPDPRNDPFSCRMGFPSGVCDPSSVLSDEERTRLAQRVNQLVGVTSSIRNSAPSCSQRPDANLQLVVAVLDKIGAFAGAQVDVEKFANNLKRRYQNYQDIGICDTFVLIVNSRQDRQVFTVAGRDAKISKETLKRAFESNIGHFKSNKFALGLEGMVEMITAAYSNAHIVQVPTPVEGFVQENLESSIPAASQQSFRASAVLTKTQESFEELVGQVPDEDRAWVDIMSIAVARCGESGDLMKSIRSVVEEAMAISVKLISDSRYNGIEEEVETNKDILGIRDSAWKKAAIEWITPLFQRYKEAIRAGGAQVCPALNPHKILTSPNLLLRTL</sequence>
<evidence type="ECO:0000313" key="3">
    <source>
        <dbReference type="WBParaSite" id="MBELARI_LOCUS102"/>
    </source>
</evidence>
<dbReference type="PANTHER" id="PTHR33748">
    <property type="entry name" value="PROTEIN CBG04600"/>
    <property type="match status" value="1"/>
</dbReference>
<evidence type="ECO:0000313" key="2">
    <source>
        <dbReference type="Proteomes" id="UP000887575"/>
    </source>
</evidence>
<feature type="signal peptide" evidence="1">
    <location>
        <begin position="1"/>
        <end position="18"/>
    </location>
</feature>
<keyword evidence="2" id="KW-1185">Reference proteome</keyword>
<evidence type="ECO:0000256" key="1">
    <source>
        <dbReference type="SAM" id="SignalP"/>
    </source>
</evidence>
<feature type="chain" id="PRO_5041911113" evidence="1">
    <location>
        <begin position="19"/>
        <end position="355"/>
    </location>
</feature>
<protein>
    <submittedName>
        <fullName evidence="3">TPM domain-containing protein</fullName>
    </submittedName>
</protein>
<reference evidence="3" key="1">
    <citation type="submission" date="2024-02" db="UniProtKB">
        <authorList>
            <consortium name="WormBaseParasite"/>
        </authorList>
    </citation>
    <scope>IDENTIFICATION</scope>
</reference>
<proteinExistence type="predicted"/>
<dbReference type="PANTHER" id="PTHR33748:SF3">
    <property type="entry name" value="TPM_PHOSPHATASE DOMAIN-CONTAINING PROTEIN"/>
    <property type="match status" value="1"/>
</dbReference>
<organism evidence="2 3">
    <name type="scientific">Mesorhabditis belari</name>
    <dbReference type="NCBI Taxonomy" id="2138241"/>
    <lineage>
        <taxon>Eukaryota</taxon>
        <taxon>Metazoa</taxon>
        <taxon>Ecdysozoa</taxon>
        <taxon>Nematoda</taxon>
        <taxon>Chromadorea</taxon>
        <taxon>Rhabditida</taxon>
        <taxon>Rhabditina</taxon>
        <taxon>Rhabditomorpha</taxon>
        <taxon>Rhabditoidea</taxon>
        <taxon>Rhabditidae</taxon>
        <taxon>Mesorhabditinae</taxon>
        <taxon>Mesorhabditis</taxon>
    </lineage>
</organism>
<keyword evidence="1" id="KW-0732">Signal</keyword>
<dbReference type="GO" id="GO:0005892">
    <property type="term" value="C:acetylcholine-gated channel complex"/>
    <property type="evidence" value="ECO:0007669"/>
    <property type="project" value="InterPro"/>
</dbReference>
<dbReference type="Proteomes" id="UP000887575">
    <property type="component" value="Unassembled WGS sequence"/>
</dbReference>
<accession>A0AAF3E8E8</accession>